<protein>
    <submittedName>
        <fullName evidence="1">Uncharacterized protein</fullName>
    </submittedName>
</protein>
<accession>A0A0E9QPF9</accession>
<reference evidence="1" key="2">
    <citation type="journal article" date="2015" name="Fish Shellfish Immunol.">
        <title>Early steps in the European eel (Anguilla anguilla)-Vibrio vulnificus interaction in the gills: Role of the RtxA13 toxin.</title>
        <authorList>
            <person name="Callol A."/>
            <person name="Pajuelo D."/>
            <person name="Ebbesson L."/>
            <person name="Teles M."/>
            <person name="MacKenzie S."/>
            <person name="Amaro C."/>
        </authorList>
    </citation>
    <scope>NUCLEOTIDE SEQUENCE</scope>
</reference>
<reference evidence="1" key="1">
    <citation type="submission" date="2014-11" db="EMBL/GenBank/DDBJ databases">
        <authorList>
            <person name="Amaro Gonzalez C."/>
        </authorList>
    </citation>
    <scope>NUCLEOTIDE SEQUENCE</scope>
</reference>
<organism evidence="1">
    <name type="scientific">Anguilla anguilla</name>
    <name type="common">European freshwater eel</name>
    <name type="synonym">Muraena anguilla</name>
    <dbReference type="NCBI Taxonomy" id="7936"/>
    <lineage>
        <taxon>Eukaryota</taxon>
        <taxon>Metazoa</taxon>
        <taxon>Chordata</taxon>
        <taxon>Craniata</taxon>
        <taxon>Vertebrata</taxon>
        <taxon>Euteleostomi</taxon>
        <taxon>Actinopterygii</taxon>
        <taxon>Neopterygii</taxon>
        <taxon>Teleostei</taxon>
        <taxon>Anguilliformes</taxon>
        <taxon>Anguillidae</taxon>
        <taxon>Anguilla</taxon>
    </lineage>
</organism>
<dbReference type="AlphaFoldDB" id="A0A0E9QPF9"/>
<name>A0A0E9QPF9_ANGAN</name>
<proteinExistence type="predicted"/>
<evidence type="ECO:0000313" key="1">
    <source>
        <dbReference type="EMBL" id="JAH18125.1"/>
    </source>
</evidence>
<sequence length="32" mass="3632">MPVVAGCTYLACFQFSPTFRSQRRTGKTRKPP</sequence>
<dbReference type="EMBL" id="GBXM01090452">
    <property type="protein sequence ID" value="JAH18125.1"/>
    <property type="molecule type" value="Transcribed_RNA"/>
</dbReference>